<proteinExistence type="predicted"/>
<evidence type="ECO:0000313" key="3">
    <source>
        <dbReference type="Proteomes" id="UP000030377"/>
    </source>
</evidence>
<dbReference type="EMBL" id="CP017637">
    <property type="protein sequence ID" value="APG15364.1"/>
    <property type="molecule type" value="Genomic_DNA"/>
</dbReference>
<reference evidence="2 3" key="1">
    <citation type="submission" date="2014-09" db="EMBL/GenBank/DDBJ databases">
        <title>Draft genome of Bradyrhizobium japonicum Is-34.</title>
        <authorList>
            <person name="Tsurumaru H."/>
            <person name="Yamakawa T."/>
            <person name="Hashimoto S."/>
            <person name="Okizaki K."/>
            <person name="Kanesaki Y."/>
            <person name="Yoshikawa H."/>
            <person name="Yajima S."/>
        </authorList>
    </citation>
    <scope>NUCLEOTIDE SEQUENCE [LARGE SCALE GENOMIC DNA]</scope>
    <source>
        <strain evidence="2 3">Is-34</strain>
    </source>
</reference>
<dbReference type="STRING" id="375.BKD09_RS44455"/>
<gene>
    <name evidence="1" type="ORF">BKD09_44455</name>
    <name evidence="2" type="ORF">MA20_25365</name>
</gene>
<protein>
    <submittedName>
        <fullName evidence="2">Uncharacterized protein</fullName>
    </submittedName>
</protein>
<dbReference type="Proteomes" id="UP000181962">
    <property type="component" value="Chromosome"/>
</dbReference>
<dbReference type="KEGG" id="bjp:RN69_39765"/>
<accession>A0A0A3XUQ2</accession>
<sequence length="106" mass="11842">MVPDHDSVPRQTKTQILQWREPKVAAQKKRVYNAVAHRAANHLNTQIANNESDTQQYMFANIAYDIGASTDDVRSALSNGGYNGVTFMGISAEERTALARYRREGS</sequence>
<dbReference type="AlphaFoldDB" id="A0A0A3XUQ2"/>
<evidence type="ECO:0000313" key="2">
    <source>
        <dbReference type="EMBL" id="KGT76901.1"/>
    </source>
</evidence>
<dbReference type="EMBL" id="JRPN01000019">
    <property type="protein sequence ID" value="KGT76901.1"/>
    <property type="molecule type" value="Genomic_DNA"/>
</dbReference>
<organism evidence="2 3">
    <name type="scientific">Bradyrhizobium japonicum</name>
    <dbReference type="NCBI Taxonomy" id="375"/>
    <lineage>
        <taxon>Bacteria</taxon>
        <taxon>Pseudomonadati</taxon>
        <taxon>Pseudomonadota</taxon>
        <taxon>Alphaproteobacteria</taxon>
        <taxon>Hyphomicrobiales</taxon>
        <taxon>Nitrobacteraceae</taxon>
        <taxon>Bradyrhizobium</taxon>
    </lineage>
</organism>
<dbReference type="Proteomes" id="UP000030377">
    <property type="component" value="Unassembled WGS sequence"/>
</dbReference>
<evidence type="ECO:0000313" key="4">
    <source>
        <dbReference type="Proteomes" id="UP000181962"/>
    </source>
</evidence>
<evidence type="ECO:0000313" key="1">
    <source>
        <dbReference type="EMBL" id="APG15364.1"/>
    </source>
</evidence>
<name>A0A0A3XUQ2_BRAJP</name>
<reference evidence="1 4" key="2">
    <citation type="submission" date="2016-11" db="EMBL/GenBank/DDBJ databases">
        <title>Complete Genome Sequence of Bradyrhizobium sp. strain J5, an isolated from soybean nodule in Hokkaido.</title>
        <authorList>
            <person name="Kanehara K."/>
        </authorList>
    </citation>
    <scope>NUCLEOTIDE SEQUENCE [LARGE SCALE GENOMIC DNA]</scope>
    <source>
        <strain evidence="1 4">J5</strain>
    </source>
</reference>
<dbReference type="PATRIC" id="fig|375.38.peg.143"/>